<name>A0AAU7XEC3_9HYPH</name>
<evidence type="ECO:0000313" key="2">
    <source>
        <dbReference type="EMBL" id="XBY45210.1"/>
    </source>
</evidence>
<dbReference type="PANTHER" id="PTHR45458">
    <property type="entry name" value="SHORT-CHAIN DEHYDROGENASE/REDUCTASE SDR"/>
    <property type="match status" value="1"/>
</dbReference>
<dbReference type="RefSeq" id="WP_407050300.1">
    <property type="nucleotide sequence ID" value="NZ_CP158568.1"/>
</dbReference>
<sequence length="230" mass="24592">MLTVLVTGASRGIGLALTESLANRGDVVIATCRDPDSATELQALAARDDIDIDIVRMDVTDFASIEAAREEIGDIAIDVVVNNAGVIGPERQSTLDMDFDGWRACFEVNTLAPLKVAQVFLSNLRLAEHGRILTVSSRMGSLSYALSDKIAYRSSKAAVNKVMQGLATDLKGEGIAVSVCHPGWVKTGMGGQGADMPADRSAAGLTRIIDRMRVADSPRFYNYDGSELAW</sequence>
<dbReference type="PRINTS" id="PR00081">
    <property type="entry name" value="GDHRDH"/>
</dbReference>
<reference evidence="2" key="1">
    <citation type="submission" date="2024-06" db="EMBL/GenBank/DDBJ databases">
        <title>Methylostella associata gen. nov., sp. nov., a novel Ancalomicrobiaceae-affiliated facultatively methylotrophic bacteria that feed on methanotrophs of the genus Methylococcus.</title>
        <authorList>
            <person name="Saltykova V."/>
            <person name="Danilova O.V."/>
            <person name="Oshkin I.Y."/>
            <person name="Belova S.E."/>
            <person name="Pimenov N.V."/>
            <person name="Dedysh S.N."/>
        </authorList>
    </citation>
    <scope>NUCLEOTIDE SEQUENCE</scope>
    <source>
        <strain evidence="2">S20</strain>
    </source>
</reference>
<dbReference type="GO" id="GO:0016616">
    <property type="term" value="F:oxidoreductase activity, acting on the CH-OH group of donors, NAD or NADP as acceptor"/>
    <property type="evidence" value="ECO:0007669"/>
    <property type="project" value="TreeGrafter"/>
</dbReference>
<comment type="similarity">
    <text evidence="1">Belongs to the short-chain dehydrogenases/reductases (SDR) family.</text>
</comment>
<dbReference type="PRINTS" id="PR00080">
    <property type="entry name" value="SDRFAMILY"/>
</dbReference>
<dbReference type="SUPFAM" id="SSF51735">
    <property type="entry name" value="NAD(P)-binding Rossmann-fold domains"/>
    <property type="match status" value="1"/>
</dbReference>
<accession>A0AAU7XEC3</accession>
<dbReference type="PANTHER" id="PTHR45458:SF1">
    <property type="entry name" value="SHORT CHAIN DEHYDROGENASE"/>
    <property type="match status" value="1"/>
</dbReference>
<dbReference type="InterPro" id="IPR002347">
    <property type="entry name" value="SDR_fam"/>
</dbReference>
<gene>
    <name evidence="2" type="ORF">ABS361_02650</name>
</gene>
<evidence type="ECO:0000256" key="1">
    <source>
        <dbReference type="RuleBase" id="RU000363"/>
    </source>
</evidence>
<dbReference type="Pfam" id="PF00106">
    <property type="entry name" value="adh_short"/>
    <property type="match status" value="1"/>
</dbReference>
<dbReference type="InterPro" id="IPR036291">
    <property type="entry name" value="NAD(P)-bd_dom_sf"/>
</dbReference>
<dbReference type="KEGG" id="mflg:ABS361_02650"/>
<protein>
    <submittedName>
        <fullName evidence="2">SDR family oxidoreductase</fullName>
    </submittedName>
</protein>
<dbReference type="CDD" id="cd05325">
    <property type="entry name" value="carb_red_sniffer_like_SDR_c"/>
    <property type="match status" value="1"/>
</dbReference>
<proteinExistence type="inferred from homology"/>
<dbReference type="InterPro" id="IPR052184">
    <property type="entry name" value="SDR_enzymes"/>
</dbReference>
<dbReference type="EMBL" id="CP158568">
    <property type="protein sequence ID" value="XBY45210.1"/>
    <property type="molecule type" value="Genomic_DNA"/>
</dbReference>
<organism evidence="2">
    <name type="scientific">Methyloraptor flagellatus</name>
    <dbReference type="NCBI Taxonomy" id="3162530"/>
    <lineage>
        <taxon>Bacteria</taxon>
        <taxon>Pseudomonadati</taxon>
        <taxon>Pseudomonadota</taxon>
        <taxon>Alphaproteobacteria</taxon>
        <taxon>Hyphomicrobiales</taxon>
        <taxon>Ancalomicrobiaceae</taxon>
        <taxon>Methyloraptor</taxon>
    </lineage>
</organism>
<dbReference type="Gene3D" id="3.40.50.720">
    <property type="entry name" value="NAD(P)-binding Rossmann-like Domain"/>
    <property type="match status" value="1"/>
</dbReference>
<dbReference type="AlphaFoldDB" id="A0AAU7XEC3"/>